<dbReference type="GO" id="GO:0004743">
    <property type="term" value="F:pyruvate kinase activity"/>
    <property type="evidence" value="ECO:0007669"/>
    <property type="project" value="UniProtKB-UniRule"/>
</dbReference>
<dbReference type="EC" id="2.7.1.40" evidence="6 17"/>
<organism evidence="22 23">
    <name type="scientific">Sulfobacillus acidophilus (strain ATCC 700253 / DSM 10332 / NAL)</name>
    <dbReference type="NCBI Taxonomy" id="679936"/>
    <lineage>
        <taxon>Bacteria</taxon>
        <taxon>Bacillati</taxon>
        <taxon>Bacillota</taxon>
        <taxon>Clostridia</taxon>
        <taxon>Eubacteriales</taxon>
        <taxon>Clostridiales Family XVII. Incertae Sedis</taxon>
        <taxon>Sulfobacillus</taxon>
    </lineage>
</organism>
<evidence type="ECO:0000259" key="21">
    <source>
        <dbReference type="Pfam" id="PF02887"/>
    </source>
</evidence>
<keyword evidence="9" id="KW-0479">Metal-binding</keyword>
<feature type="domain" description="Pyruvate kinase C-terminal" evidence="21">
    <location>
        <begin position="343"/>
        <end position="456"/>
    </location>
</feature>
<dbReference type="EMBL" id="CP003179">
    <property type="protein sequence ID" value="AEW04987.1"/>
    <property type="molecule type" value="Genomic_DNA"/>
</dbReference>
<keyword evidence="23" id="KW-1185">Reference proteome</keyword>
<feature type="domain" description="Pyruvate kinase barrel" evidence="19">
    <location>
        <begin position="1"/>
        <end position="315"/>
    </location>
</feature>
<dbReference type="PATRIC" id="fig|679936.5.peg.1555"/>
<dbReference type="GO" id="GO:0030955">
    <property type="term" value="F:potassium ion binding"/>
    <property type="evidence" value="ECO:0007669"/>
    <property type="project" value="UniProtKB-UniRule"/>
</dbReference>
<dbReference type="PRINTS" id="PR01050">
    <property type="entry name" value="PYRUVTKNASE"/>
</dbReference>
<dbReference type="Pfam" id="PF02887">
    <property type="entry name" value="PK_C"/>
    <property type="match status" value="1"/>
</dbReference>
<dbReference type="GO" id="GO:0000287">
    <property type="term" value="F:magnesium ion binding"/>
    <property type="evidence" value="ECO:0007669"/>
    <property type="project" value="UniProtKB-UniRule"/>
</dbReference>
<keyword evidence="11 18" id="KW-0418">Kinase</keyword>
<keyword evidence="15 18" id="KW-0324">Glycolysis</keyword>
<dbReference type="NCBIfam" id="NF004491">
    <property type="entry name" value="PRK05826.1"/>
    <property type="match status" value="1"/>
</dbReference>
<keyword evidence="16 22" id="KW-0670">Pyruvate</keyword>
<dbReference type="Gene3D" id="3.50.30.10">
    <property type="entry name" value="Phosphohistidine domain"/>
    <property type="match status" value="1"/>
</dbReference>
<dbReference type="AlphaFoldDB" id="G8TXN1"/>
<evidence type="ECO:0000256" key="15">
    <source>
        <dbReference type="ARBA" id="ARBA00023152"/>
    </source>
</evidence>
<evidence type="ECO:0000256" key="5">
    <source>
        <dbReference type="ARBA" id="ARBA00008663"/>
    </source>
</evidence>
<dbReference type="SUPFAM" id="SSF52935">
    <property type="entry name" value="PK C-terminal domain-like"/>
    <property type="match status" value="1"/>
</dbReference>
<evidence type="ECO:0000256" key="6">
    <source>
        <dbReference type="ARBA" id="ARBA00012142"/>
    </source>
</evidence>
<keyword evidence="14" id="KW-0630">Potassium</keyword>
<keyword evidence="12" id="KW-0067">ATP-binding</keyword>
<sequence>MRRTKIVATIGPATRSFDRLAALAEAGMDVARINLSHGDVETHRETIRQIRAVETQTGRPLAIMLDTAGPEIRITTDAAGLTLVPGQRVRVGTQAADIQVDEPRILTQLTAGTRLILDDGNIVLRILATGDPLEAEVLIGGRLMNRKKMISPDRPWDLDILTKEDRVALAMGVEEGVDWIAASFVRSPDDIIAIRRELEDHGRLIPIMAKIENVQAVEAIEAIVTVADGVMVARGDLGIELPVEEVPWLQKKIIAAANRAGKPVVTATQMLESMIAHPRPTRAEVTDVAHAIMDGTDAVMLSAETASGDYPVEAVRVMAQVAEAADQQAEHFRRYLTRGSITEAVSHASVTAAEDLQARAILSATESGSTALAVAALRPRVPIIALTPYLPIARRLAIVWGVVPVVTARAHSTDQMMDNAVTTALAHGWVASGDRVVLTAGVPIGQTGTTNLMRVITIGDIVVKGQGVGVRAAASGPVITVQRPDQVTPQDVVGKVLVAPLTNEEWMPLIENASAIIVESGGLTSHAAIVGLSLRKPTIVGAVDALTKVPAGQIVTVDGAHGVVYRGTVQV</sequence>
<evidence type="ECO:0000256" key="12">
    <source>
        <dbReference type="ARBA" id="ARBA00022840"/>
    </source>
</evidence>
<protein>
    <recommendedName>
        <fullName evidence="7 17">Pyruvate kinase</fullName>
        <ecNumber evidence="6 17">2.7.1.40</ecNumber>
    </recommendedName>
</protein>
<dbReference type="InterPro" id="IPR015813">
    <property type="entry name" value="Pyrv/PenolPyrv_kinase-like_dom"/>
</dbReference>
<feature type="domain" description="PEP-utilising enzyme mobile" evidence="20">
    <location>
        <begin position="494"/>
        <end position="562"/>
    </location>
</feature>
<keyword evidence="8 18" id="KW-0808">Transferase</keyword>
<dbReference type="InterPro" id="IPR008279">
    <property type="entry name" value="PEP-util_enz_mobile_dom"/>
</dbReference>
<dbReference type="SUPFAM" id="SSF50800">
    <property type="entry name" value="PK beta-barrel domain-like"/>
    <property type="match status" value="1"/>
</dbReference>
<evidence type="ECO:0000256" key="16">
    <source>
        <dbReference type="ARBA" id="ARBA00023317"/>
    </source>
</evidence>
<dbReference type="NCBIfam" id="NF004978">
    <property type="entry name" value="PRK06354.1"/>
    <property type="match status" value="1"/>
</dbReference>
<evidence type="ECO:0000256" key="2">
    <source>
        <dbReference type="ARBA" id="ARBA00001958"/>
    </source>
</evidence>
<evidence type="ECO:0000256" key="13">
    <source>
        <dbReference type="ARBA" id="ARBA00022842"/>
    </source>
</evidence>
<dbReference type="InterPro" id="IPR015793">
    <property type="entry name" value="Pyrv_Knase_brl"/>
</dbReference>
<evidence type="ECO:0000256" key="17">
    <source>
        <dbReference type="NCBIfam" id="TIGR01064"/>
    </source>
</evidence>
<evidence type="ECO:0000313" key="23">
    <source>
        <dbReference type="Proteomes" id="UP000005439"/>
    </source>
</evidence>
<evidence type="ECO:0000313" key="22">
    <source>
        <dbReference type="EMBL" id="AEW04987.1"/>
    </source>
</evidence>
<dbReference type="PROSITE" id="PS00110">
    <property type="entry name" value="PYRUVATE_KINASE"/>
    <property type="match status" value="1"/>
</dbReference>
<keyword evidence="10" id="KW-0547">Nucleotide-binding</keyword>
<dbReference type="InterPro" id="IPR036637">
    <property type="entry name" value="Phosphohistidine_dom_sf"/>
</dbReference>
<evidence type="ECO:0000259" key="19">
    <source>
        <dbReference type="Pfam" id="PF00224"/>
    </source>
</evidence>
<evidence type="ECO:0000256" key="11">
    <source>
        <dbReference type="ARBA" id="ARBA00022777"/>
    </source>
</evidence>
<dbReference type="InterPro" id="IPR015795">
    <property type="entry name" value="Pyrv_Knase_C"/>
</dbReference>
<dbReference type="InterPro" id="IPR011037">
    <property type="entry name" value="Pyrv_Knase-like_insert_dom_sf"/>
</dbReference>
<dbReference type="InterPro" id="IPR040442">
    <property type="entry name" value="Pyrv_kinase-like_dom_sf"/>
</dbReference>
<dbReference type="InterPro" id="IPR015806">
    <property type="entry name" value="Pyrv_Knase_insert_dom_sf"/>
</dbReference>
<dbReference type="SUPFAM" id="SSF51621">
    <property type="entry name" value="Phosphoenolpyruvate/pyruvate domain"/>
    <property type="match status" value="1"/>
</dbReference>
<dbReference type="Gene3D" id="3.20.20.60">
    <property type="entry name" value="Phosphoenolpyruvate-binding domains"/>
    <property type="match status" value="1"/>
</dbReference>
<name>G8TXN1_SULAD</name>
<comment type="similarity">
    <text evidence="4">In the C-terminal section; belongs to the PEP-utilizing enzyme family.</text>
</comment>
<evidence type="ECO:0000256" key="7">
    <source>
        <dbReference type="ARBA" id="ARBA00018587"/>
    </source>
</evidence>
<evidence type="ECO:0000256" key="3">
    <source>
        <dbReference type="ARBA" id="ARBA00004997"/>
    </source>
</evidence>
<evidence type="ECO:0000256" key="1">
    <source>
        <dbReference type="ARBA" id="ARBA00001946"/>
    </source>
</evidence>
<dbReference type="InterPro" id="IPR036918">
    <property type="entry name" value="Pyrv_Knase_C_sf"/>
</dbReference>
<accession>G8TXN1</accession>
<comment type="cofactor">
    <cofactor evidence="1">
        <name>Mg(2+)</name>
        <dbReference type="ChEBI" id="CHEBI:18420"/>
    </cofactor>
</comment>
<evidence type="ECO:0000256" key="9">
    <source>
        <dbReference type="ARBA" id="ARBA00022723"/>
    </source>
</evidence>
<dbReference type="STRING" id="679936.Sulac_1490"/>
<dbReference type="Gene3D" id="2.40.33.10">
    <property type="entry name" value="PK beta-barrel domain-like"/>
    <property type="match status" value="1"/>
</dbReference>
<evidence type="ECO:0000256" key="8">
    <source>
        <dbReference type="ARBA" id="ARBA00022679"/>
    </source>
</evidence>
<dbReference type="Gene3D" id="3.40.1380.20">
    <property type="entry name" value="Pyruvate kinase, C-terminal domain"/>
    <property type="match status" value="1"/>
</dbReference>
<comment type="catalytic activity">
    <reaction evidence="18">
        <text>pyruvate + ATP = phosphoenolpyruvate + ADP + H(+)</text>
        <dbReference type="Rhea" id="RHEA:18157"/>
        <dbReference type="ChEBI" id="CHEBI:15361"/>
        <dbReference type="ChEBI" id="CHEBI:15378"/>
        <dbReference type="ChEBI" id="CHEBI:30616"/>
        <dbReference type="ChEBI" id="CHEBI:58702"/>
        <dbReference type="ChEBI" id="CHEBI:456216"/>
        <dbReference type="EC" id="2.7.1.40"/>
    </reaction>
</comment>
<proteinExistence type="inferred from homology"/>
<dbReference type="NCBIfam" id="TIGR01064">
    <property type="entry name" value="pyruv_kin"/>
    <property type="match status" value="1"/>
</dbReference>
<comment type="similarity">
    <text evidence="5 18">Belongs to the pyruvate kinase family.</text>
</comment>
<dbReference type="GO" id="GO:0016301">
    <property type="term" value="F:kinase activity"/>
    <property type="evidence" value="ECO:0007669"/>
    <property type="project" value="UniProtKB-KW"/>
</dbReference>
<dbReference type="InterPro" id="IPR018209">
    <property type="entry name" value="Pyrv_Knase_AS"/>
</dbReference>
<dbReference type="Proteomes" id="UP000005439">
    <property type="component" value="Chromosome"/>
</dbReference>
<evidence type="ECO:0000256" key="4">
    <source>
        <dbReference type="ARBA" id="ARBA00006237"/>
    </source>
</evidence>
<reference evidence="22 23" key="2">
    <citation type="journal article" date="2012" name="Stand. Genomic Sci.">
        <title>Complete genome sequence of the moderately thermophilic mineral-sulfide-oxidizing firmicute Sulfobacillus acidophilus type strain (NAL(T)).</title>
        <authorList>
            <person name="Anderson I."/>
            <person name="Chertkov O."/>
            <person name="Chen A."/>
            <person name="Saunders E."/>
            <person name="Lapidus A."/>
            <person name="Nolan M."/>
            <person name="Lucas S."/>
            <person name="Hammon N."/>
            <person name="Deshpande S."/>
            <person name="Cheng J.F."/>
            <person name="Han C."/>
            <person name="Tapia R."/>
            <person name="Goodwin L.A."/>
            <person name="Pitluck S."/>
            <person name="Liolios K."/>
            <person name="Pagani I."/>
            <person name="Ivanova N."/>
            <person name="Mikhailova N."/>
            <person name="Pati A."/>
            <person name="Palaniappan K."/>
            <person name="Land M."/>
            <person name="Pan C."/>
            <person name="Rohde M."/>
            <person name="Pukall R."/>
            <person name="Goker M."/>
            <person name="Detter J.C."/>
            <person name="Woyke T."/>
            <person name="Bristow J."/>
            <person name="Eisen J.A."/>
            <person name="Markowitz V."/>
            <person name="Hugenholtz P."/>
            <person name="Kyrpides N.C."/>
            <person name="Klenk H.P."/>
            <person name="Mavromatis K."/>
        </authorList>
    </citation>
    <scope>NUCLEOTIDE SEQUENCE [LARGE SCALE GENOMIC DNA]</scope>
    <source>
        <strain evidence="23">ATCC 700253 / DSM 10332 / NAL</strain>
    </source>
</reference>
<reference evidence="23" key="1">
    <citation type="submission" date="2011-12" db="EMBL/GenBank/DDBJ databases">
        <title>The complete genome of chromosome of Sulfobacillus acidophilus DSM 10332.</title>
        <authorList>
            <person name="Lucas S."/>
            <person name="Han J."/>
            <person name="Lapidus A."/>
            <person name="Bruce D."/>
            <person name="Goodwin L."/>
            <person name="Pitluck S."/>
            <person name="Peters L."/>
            <person name="Kyrpides N."/>
            <person name="Mavromatis K."/>
            <person name="Ivanova N."/>
            <person name="Mikhailova N."/>
            <person name="Chertkov O."/>
            <person name="Saunders E."/>
            <person name="Detter J.C."/>
            <person name="Tapia R."/>
            <person name="Han C."/>
            <person name="Land M."/>
            <person name="Hauser L."/>
            <person name="Markowitz V."/>
            <person name="Cheng J.-F."/>
            <person name="Hugenholtz P."/>
            <person name="Woyke T."/>
            <person name="Wu D."/>
            <person name="Pukall R."/>
            <person name="Gehrich-Schroeter G."/>
            <person name="Schneider S."/>
            <person name="Klenk H.-P."/>
            <person name="Eisen J.A."/>
        </authorList>
    </citation>
    <scope>NUCLEOTIDE SEQUENCE [LARGE SCALE GENOMIC DNA]</scope>
    <source>
        <strain evidence="23">ATCC 700253 / DSM 10332 / NAL</strain>
    </source>
</reference>
<comment type="cofactor">
    <cofactor evidence="2">
        <name>K(+)</name>
        <dbReference type="ChEBI" id="CHEBI:29103"/>
    </cofactor>
</comment>
<gene>
    <name evidence="22" type="ordered locus">Sulac_1490</name>
</gene>
<dbReference type="KEGG" id="sap:Sulac_1490"/>
<evidence type="ECO:0000259" key="20">
    <source>
        <dbReference type="Pfam" id="PF00391"/>
    </source>
</evidence>
<evidence type="ECO:0000256" key="18">
    <source>
        <dbReference type="RuleBase" id="RU000504"/>
    </source>
</evidence>
<evidence type="ECO:0000256" key="10">
    <source>
        <dbReference type="ARBA" id="ARBA00022741"/>
    </source>
</evidence>
<dbReference type="InterPro" id="IPR001697">
    <property type="entry name" value="Pyr_Knase"/>
</dbReference>
<dbReference type="GO" id="GO:0005524">
    <property type="term" value="F:ATP binding"/>
    <property type="evidence" value="ECO:0007669"/>
    <property type="project" value="UniProtKB-KW"/>
</dbReference>
<dbReference type="PANTHER" id="PTHR11817">
    <property type="entry name" value="PYRUVATE KINASE"/>
    <property type="match status" value="1"/>
</dbReference>
<comment type="pathway">
    <text evidence="3 18">Carbohydrate degradation; glycolysis; pyruvate from D-glyceraldehyde 3-phosphate: step 5/5.</text>
</comment>
<dbReference type="UniPathway" id="UPA00109">
    <property type="reaction ID" value="UER00188"/>
</dbReference>
<dbReference type="SUPFAM" id="SSF52009">
    <property type="entry name" value="Phosphohistidine domain"/>
    <property type="match status" value="1"/>
</dbReference>
<keyword evidence="13 18" id="KW-0460">Magnesium</keyword>
<dbReference type="Pfam" id="PF00391">
    <property type="entry name" value="PEP-utilizers"/>
    <property type="match status" value="1"/>
</dbReference>
<dbReference type="Pfam" id="PF00224">
    <property type="entry name" value="PK"/>
    <property type="match status" value="1"/>
</dbReference>
<dbReference type="HOGENOM" id="CLU_015439_0_2_9"/>
<evidence type="ECO:0000256" key="14">
    <source>
        <dbReference type="ARBA" id="ARBA00022958"/>
    </source>
</evidence>